<proteinExistence type="predicted"/>
<name>A0A2S6HSF5_9FIRM</name>
<evidence type="ECO:0000313" key="2">
    <source>
        <dbReference type="Proteomes" id="UP000237749"/>
    </source>
</evidence>
<comment type="caution">
    <text evidence="1">The sequence shown here is derived from an EMBL/GenBank/DDBJ whole genome shotgun (WGS) entry which is preliminary data.</text>
</comment>
<dbReference type="OrthoDB" id="4457835at2"/>
<dbReference type="RefSeq" id="WP_104437307.1">
    <property type="nucleotide sequence ID" value="NZ_PTJA01000006.1"/>
</dbReference>
<dbReference type="Pfam" id="PF04883">
    <property type="entry name" value="HK97-gp10_like"/>
    <property type="match status" value="1"/>
</dbReference>
<reference evidence="1 2" key="1">
    <citation type="submission" date="2018-02" db="EMBL/GenBank/DDBJ databases">
        <title>Genomic Encyclopedia of Archaeal and Bacterial Type Strains, Phase II (KMG-II): from individual species to whole genera.</title>
        <authorList>
            <person name="Goeker M."/>
        </authorList>
    </citation>
    <scope>NUCLEOTIDE SEQUENCE [LARGE SCALE GENOMIC DNA]</scope>
    <source>
        <strain evidence="1 2">DSM 3808</strain>
    </source>
</reference>
<dbReference type="NCBIfam" id="TIGR01725">
    <property type="entry name" value="phge_HK97_gp10"/>
    <property type="match status" value="1"/>
</dbReference>
<dbReference type="AlphaFoldDB" id="A0A2S6HSF5"/>
<evidence type="ECO:0000313" key="1">
    <source>
        <dbReference type="EMBL" id="PPK80620.1"/>
    </source>
</evidence>
<keyword evidence="2" id="KW-1185">Reference proteome</keyword>
<accession>A0A2S6HSF5</accession>
<dbReference type="InterPro" id="IPR010064">
    <property type="entry name" value="HK97-gp10_tail"/>
</dbReference>
<sequence length="178" mass="19726">MTGSIKGLDSLMKKYNNMTSSVTGPGLEKAVGASIKMVQGEAKLLCPVNDGELRQSIKTSVYRQDEKVIGAAYTNKKHGPYVEFGTGPKGEADHAGISPEVSQSYTQSPWWIHVSQIDAATAEKYHMFYIDTPEGRFYQSSGQAAQPFMYPALKNNEDRATRNIKNYLAREIRKAVQD</sequence>
<protein>
    <submittedName>
        <fullName evidence="1">HK97 gp10 family phage protein</fullName>
    </submittedName>
</protein>
<gene>
    <name evidence="1" type="ORF">BXY41_106210</name>
</gene>
<dbReference type="Proteomes" id="UP000237749">
    <property type="component" value="Unassembled WGS sequence"/>
</dbReference>
<dbReference type="EMBL" id="PTJA01000006">
    <property type="protein sequence ID" value="PPK80620.1"/>
    <property type="molecule type" value="Genomic_DNA"/>
</dbReference>
<organism evidence="1 2">
    <name type="scientific">Lacrimispora xylanisolvens</name>
    <dbReference type="NCBI Taxonomy" id="384636"/>
    <lineage>
        <taxon>Bacteria</taxon>
        <taxon>Bacillati</taxon>
        <taxon>Bacillota</taxon>
        <taxon>Clostridia</taxon>
        <taxon>Lachnospirales</taxon>
        <taxon>Lachnospiraceae</taxon>
        <taxon>Lacrimispora</taxon>
    </lineage>
</organism>